<gene>
    <name evidence="10" type="ordered locus">VMUT_1850</name>
</gene>
<dbReference type="PROSITE" id="PS00107">
    <property type="entry name" value="PROTEIN_KINASE_ATP"/>
    <property type="match status" value="1"/>
</dbReference>
<dbReference type="InterPro" id="IPR017441">
    <property type="entry name" value="Protein_kinase_ATP_BS"/>
</dbReference>
<dbReference type="AlphaFoldDB" id="F0QVE9"/>
<evidence type="ECO:0000256" key="3">
    <source>
        <dbReference type="ARBA" id="ARBA00022679"/>
    </source>
</evidence>
<evidence type="ECO:0000313" key="11">
    <source>
        <dbReference type="Proteomes" id="UP000007485"/>
    </source>
</evidence>
<dbReference type="EC" id="2.7.11.1" evidence="1"/>
<keyword evidence="3" id="KW-0808">Transferase</keyword>
<keyword evidence="4" id="KW-0547">Nucleotide-binding</keyword>
<organism evidence="10 11">
    <name type="scientific">Vulcanisaeta moutnovskia (strain 768-28)</name>
    <dbReference type="NCBI Taxonomy" id="985053"/>
    <lineage>
        <taxon>Archaea</taxon>
        <taxon>Thermoproteota</taxon>
        <taxon>Thermoprotei</taxon>
        <taxon>Thermoproteales</taxon>
        <taxon>Thermoproteaceae</taxon>
        <taxon>Vulcanisaeta</taxon>
    </lineage>
</organism>
<dbReference type="OrthoDB" id="86092at2157"/>
<dbReference type="InterPro" id="IPR018934">
    <property type="entry name" value="RIO_dom"/>
</dbReference>
<keyword evidence="5" id="KW-0418">Kinase</keyword>
<dbReference type="GO" id="GO:0005524">
    <property type="term" value="F:ATP binding"/>
    <property type="evidence" value="ECO:0007669"/>
    <property type="project" value="UniProtKB-KW"/>
</dbReference>
<evidence type="ECO:0000256" key="5">
    <source>
        <dbReference type="ARBA" id="ARBA00022777"/>
    </source>
</evidence>
<keyword evidence="6" id="KW-0067">ATP-binding</keyword>
<evidence type="ECO:0000313" key="10">
    <source>
        <dbReference type="EMBL" id="ADY02051.1"/>
    </source>
</evidence>
<dbReference type="STRING" id="985053.VMUT_1850"/>
<evidence type="ECO:0000256" key="7">
    <source>
        <dbReference type="ARBA" id="ARBA00047899"/>
    </source>
</evidence>
<evidence type="ECO:0000256" key="6">
    <source>
        <dbReference type="ARBA" id="ARBA00022840"/>
    </source>
</evidence>
<dbReference type="KEGG" id="vmo:VMUT_1850"/>
<dbReference type="GO" id="GO:0004674">
    <property type="term" value="F:protein serine/threonine kinase activity"/>
    <property type="evidence" value="ECO:0007669"/>
    <property type="project" value="UniProtKB-KW"/>
</dbReference>
<dbReference type="InterPro" id="IPR011009">
    <property type="entry name" value="Kinase-like_dom_sf"/>
</dbReference>
<dbReference type="Proteomes" id="UP000007485">
    <property type="component" value="Chromosome"/>
</dbReference>
<name>F0QVE9_VULM7</name>
<comment type="catalytic activity">
    <reaction evidence="7">
        <text>L-threonyl-[protein] + ATP = O-phospho-L-threonyl-[protein] + ADP + H(+)</text>
        <dbReference type="Rhea" id="RHEA:46608"/>
        <dbReference type="Rhea" id="RHEA-COMP:11060"/>
        <dbReference type="Rhea" id="RHEA-COMP:11605"/>
        <dbReference type="ChEBI" id="CHEBI:15378"/>
        <dbReference type="ChEBI" id="CHEBI:30013"/>
        <dbReference type="ChEBI" id="CHEBI:30616"/>
        <dbReference type="ChEBI" id="CHEBI:61977"/>
        <dbReference type="ChEBI" id="CHEBI:456216"/>
        <dbReference type="EC" id="2.7.11.1"/>
    </reaction>
</comment>
<sequence>MSNYETFIKICERINCPRSYVGSVLSELSRLGVTEILSDGTVEFMGFRLLGKGQNSLVFKCRVGNDYYACKIRRFDSSRPNLLNEGNYLRLANSIGVGPRLIGYASNVLIMELINGAPIQKYVIIADPMELKEVLKDLLWQCRRLDSIGLAHNELSRPQDHIVISGGKAFIIDFESASLNSRVSNVAQLLNALIMGRGFVQDRIRSVTGISINFYELRETIRRYKSTRSDADFIQLLRLLSLK</sequence>
<dbReference type="eggNOG" id="arCOG01182">
    <property type="taxonomic scope" value="Archaea"/>
</dbReference>
<accession>F0QVE9</accession>
<dbReference type="HOGENOM" id="CLU_095575_0_0_2"/>
<protein>
    <recommendedName>
        <fullName evidence="1">non-specific serine/threonine protein kinase</fullName>
        <ecNumber evidence="1">2.7.11.1</ecNumber>
    </recommendedName>
</protein>
<keyword evidence="11" id="KW-1185">Reference proteome</keyword>
<dbReference type="EMBL" id="CP002529">
    <property type="protein sequence ID" value="ADY02051.1"/>
    <property type="molecule type" value="Genomic_DNA"/>
</dbReference>
<proteinExistence type="predicted"/>
<keyword evidence="2" id="KW-0723">Serine/threonine-protein kinase</keyword>
<evidence type="ECO:0000256" key="4">
    <source>
        <dbReference type="ARBA" id="ARBA00022741"/>
    </source>
</evidence>
<dbReference type="RefSeq" id="WP_013605213.1">
    <property type="nucleotide sequence ID" value="NC_015151.1"/>
</dbReference>
<reference evidence="10 11" key="1">
    <citation type="journal article" date="2011" name="J. Bacteriol.">
        <title>Complete genome sequence of 'Vulcanisaeta moutnovskia' strain 768-28, a novel member of the hyperthermophilic crenarchaeal genus vulcanisaeta.</title>
        <authorList>
            <person name="Gumerov V.M."/>
            <person name="Mardanov A.V."/>
            <person name="Beletsky A.V."/>
            <person name="Prokofeva M.I."/>
            <person name="Bonch-Osmolovskaya E.A."/>
            <person name="Ravin N.V."/>
            <person name="Skryabin K.G."/>
        </authorList>
    </citation>
    <scope>NUCLEOTIDE SEQUENCE [LARGE SCALE GENOMIC DNA]</scope>
    <source>
        <strain evidence="10 11">768-28</strain>
    </source>
</reference>
<feature type="domain" description="RIO-type" evidence="9">
    <location>
        <begin position="83"/>
        <end position="175"/>
    </location>
</feature>
<dbReference type="Pfam" id="PF01163">
    <property type="entry name" value="RIO1"/>
    <property type="match status" value="1"/>
</dbReference>
<evidence type="ECO:0000256" key="8">
    <source>
        <dbReference type="ARBA" id="ARBA00048679"/>
    </source>
</evidence>
<dbReference type="GeneID" id="10289502"/>
<evidence type="ECO:0000256" key="1">
    <source>
        <dbReference type="ARBA" id="ARBA00012513"/>
    </source>
</evidence>
<evidence type="ECO:0000259" key="9">
    <source>
        <dbReference type="Pfam" id="PF01163"/>
    </source>
</evidence>
<evidence type="ECO:0000256" key="2">
    <source>
        <dbReference type="ARBA" id="ARBA00022527"/>
    </source>
</evidence>
<dbReference type="SUPFAM" id="SSF56112">
    <property type="entry name" value="Protein kinase-like (PK-like)"/>
    <property type="match status" value="1"/>
</dbReference>
<comment type="catalytic activity">
    <reaction evidence="8">
        <text>L-seryl-[protein] + ATP = O-phospho-L-seryl-[protein] + ADP + H(+)</text>
        <dbReference type="Rhea" id="RHEA:17989"/>
        <dbReference type="Rhea" id="RHEA-COMP:9863"/>
        <dbReference type="Rhea" id="RHEA-COMP:11604"/>
        <dbReference type="ChEBI" id="CHEBI:15378"/>
        <dbReference type="ChEBI" id="CHEBI:29999"/>
        <dbReference type="ChEBI" id="CHEBI:30616"/>
        <dbReference type="ChEBI" id="CHEBI:83421"/>
        <dbReference type="ChEBI" id="CHEBI:456216"/>
        <dbReference type="EC" id="2.7.11.1"/>
    </reaction>
</comment>